<dbReference type="AlphaFoldDB" id="A0A6A3BG11"/>
<sequence>MAAADSQSLHGVPPPPPRLLLASVSTTKASDALPLPLYLTNTEDEEEENVLLCKEDARTIPCRQALDGSLPLLPSYEPNITAQKLFDEKPVRVTTEEDARKPYGQAVDCSFPSLPPRSNSYNLHSPNDASSKLKRKVSPTSCCSCGSEQCSFKAASSAPPPTPVQKGIGFGATIVDGIGWGVGTAMAHRAADAIVGPRVIKHETVASSEPAASTAPAPNTKNLVNSDACGGQSKALSDSLTNYGNDISKCQFYIDMLKECRRSSGAALDA</sequence>
<evidence type="ECO:0000256" key="1">
    <source>
        <dbReference type="SAM" id="MobiDB-lite"/>
    </source>
</evidence>
<organism evidence="2 3">
    <name type="scientific">Hibiscus syriacus</name>
    <name type="common">Rose of Sharon</name>
    <dbReference type="NCBI Taxonomy" id="106335"/>
    <lineage>
        <taxon>Eukaryota</taxon>
        <taxon>Viridiplantae</taxon>
        <taxon>Streptophyta</taxon>
        <taxon>Embryophyta</taxon>
        <taxon>Tracheophyta</taxon>
        <taxon>Spermatophyta</taxon>
        <taxon>Magnoliopsida</taxon>
        <taxon>eudicotyledons</taxon>
        <taxon>Gunneridae</taxon>
        <taxon>Pentapetalae</taxon>
        <taxon>rosids</taxon>
        <taxon>malvids</taxon>
        <taxon>Malvales</taxon>
        <taxon>Malvaceae</taxon>
        <taxon>Malvoideae</taxon>
        <taxon>Hibiscus</taxon>
    </lineage>
</organism>
<comment type="caution">
    <text evidence="2">The sequence shown here is derived from an EMBL/GenBank/DDBJ whole genome shotgun (WGS) entry which is preliminary data.</text>
</comment>
<dbReference type="InterPro" id="IPR055304">
    <property type="entry name" value="CHCHD2/10-like"/>
</dbReference>
<dbReference type="PANTHER" id="PTHR13523">
    <property type="entry name" value="COILED-COIL-HELIX-COILED-COIL-HELIX DOMAIN CONTAINING 2/NUR77"/>
    <property type="match status" value="1"/>
</dbReference>
<keyword evidence="2" id="KW-0315">Glutamine amidotransferase</keyword>
<accession>A0A6A3BG11</accession>
<feature type="region of interest" description="Disordered" evidence="1">
    <location>
        <begin position="1"/>
        <end position="20"/>
    </location>
</feature>
<proteinExistence type="predicted"/>
<dbReference type="GO" id="GO:0005739">
    <property type="term" value="C:mitochondrion"/>
    <property type="evidence" value="ECO:0007669"/>
    <property type="project" value="TreeGrafter"/>
</dbReference>
<dbReference type="EMBL" id="VEPZ02000859">
    <property type="protein sequence ID" value="KAE8715573.1"/>
    <property type="molecule type" value="Genomic_DNA"/>
</dbReference>
<gene>
    <name evidence="2" type="ORF">F3Y22_tig00110163pilonHSYRG00220</name>
</gene>
<dbReference type="GO" id="GO:0016740">
    <property type="term" value="F:transferase activity"/>
    <property type="evidence" value="ECO:0007669"/>
    <property type="project" value="UniProtKB-KW"/>
</dbReference>
<keyword evidence="3" id="KW-1185">Reference proteome</keyword>
<name>A0A6A3BG11_HIBSY</name>
<dbReference type="PANTHER" id="PTHR13523:SF18">
    <property type="entry name" value="CHCH DOMAIN-CONTAINING PROTEIN"/>
    <property type="match status" value="1"/>
</dbReference>
<feature type="region of interest" description="Disordered" evidence="1">
    <location>
        <begin position="205"/>
        <end position="225"/>
    </location>
</feature>
<evidence type="ECO:0000313" key="3">
    <source>
        <dbReference type="Proteomes" id="UP000436088"/>
    </source>
</evidence>
<feature type="compositionally biased region" description="Low complexity" evidence="1">
    <location>
        <begin position="206"/>
        <end position="218"/>
    </location>
</feature>
<evidence type="ECO:0000313" key="2">
    <source>
        <dbReference type="EMBL" id="KAE8715573.1"/>
    </source>
</evidence>
<dbReference type="Proteomes" id="UP000436088">
    <property type="component" value="Unassembled WGS sequence"/>
</dbReference>
<reference evidence="2" key="1">
    <citation type="submission" date="2019-09" db="EMBL/GenBank/DDBJ databases">
        <title>Draft genome information of white flower Hibiscus syriacus.</title>
        <authorList>
            <person name="Kim Y.-M."/>
        </authorList>
    </citation>
    <scope>NUCLEOTIDE SEQUENCE [LARGE SCALE GENOMIC DNA]</scope>
    <source>
        <strain evidence="2">YM2019G1</strain>
    </source>
</reference>
<protein>
    <submittedName>
        <fullName evidence="2">Glutamine amidotransferase</fullName>
    </submittedName>
</protein>
<dbReference type="GO" id="GO:0007005">
    <property type="term" value="P:mitochondrion organization"/>
    <property type="evidence" value="ECO:0007669"/>
    <property type="project" value="InterPro"/>
</dbReference>
<dbReference type="GO" id="GO:0005634">
    <property type="term" value="C:nucleus"/>
    <property type="evidence" value="ECO:0007669"/>
    <property type="project" value="TreeGrafter"/>
</dbReference>